<name>A0A8E6EVX7_9BACT</name>
<keyword evidence="2" id="KW-1185">Reference proteome</keyword>
<organism evidence="1 2">
    <name type="scientific">Telmatocola sphagniphila</name>
    <dbReference type="NCBI Taxonomy" id="1123043"/>
    <lineage>
        <taxon>Bacteria</taxon>
        <taxon>Pseudomonadati</taxon>
        <taxon>Planctomycetota</taxon>
        <taxon>Planctomycetia</taxon>
        <taxon>Gemmatales</taxon>
        <taxon>Gemmataceae</taxon>
    </lineage>
</organism>
<evidence type="ECO:0000313" key="1">
    <source>
        <dbReference type="EMBL" id="QVL29948.1"/>
    </source>
</evidence>
<dbReference type="RefSeq" id="WP_213493830.1">
    <property type="nucleotide sequence ID" value="NZ_CP074694.1"/>
</dbReference>
<protein>
    <submittedName>
        <fullName evidence="1">Uncharacterized protein</fullName>
    </submittedName>
</protein>
<gene>
    <name evidence="1" type="ORF">KIH39_13825</name>
</gene>
<dbReference type="KEGG" id="tsph:KIH39_13825"/>
<evidence type="ECO:0000313" key="2">
    <source>
        <dbReference type="Proteomes" id="UP000676194"/>
    </source>
</evidence>
<accession>A0A8E6EVX7</accession>
<dbReference type="EMBL" id="CP074694">
    <property type="protein sequence ID" value="QVL29948.1"/>
    <property type="molecule type" value="Genomic_DNA"/>
</dbReference>
<reference evidence="1" key="1">
    <citation type="submission" date="2021-05" db="EMBL/GenBank/DDBJ databases">
        <title>Complete genome sequence of the cellulolytic planctomycete Telmatocola sphagniphila SP2T and characterization of the first cellulase from planctomycetes.</title>
        <authorList>
            <person name="Rakitin A.L."/>
            <person name="Beletsky A.V."/>
            <person name="Naumoff D.G."/>
            <person name="Kulichevskaya I.S."/>
            <person name="Mardanov A.V."/>
            <person name="Ravin N.V."/>
            <person name="Dedysh S.N."/>
        </authorList>
    </citation>
    <scope>NUCLEOTIDE SEQUENCE</scope>
    <source>
        <strain evidence="1">SP2T</strain>
    </source>
</reference>
<proteinExistence type="predicted"/>
<dbReference type="AlphaFoldDB" id="A0A8E6EVX7"/>
<sequence length="222" mass="25230">MYSLLLISLFSFAQQDVQISKTEKYYFAVMSWESQPYDPLKTHTFATVIHMKDGKAEQTTLSWFPATEVVRPVQILPEKGTNLSLEKSLEFATQNKLRVSLWGPFEVSEKFYDSFKLHVGKFDRGEVAYRPCSGISVNKDSVFDCAHAVENFYRKDQSFIGPMGFGDEVSARIATELSGEYLDGKKPHPEVLEKLGLDKYPFTKKDLILPTAVGEDIKKPRP</sequence>
<dbReference type="Proteomes" id="UP000676194">
    <property type="component" value="Chromosome"/>
</dbReference>